<evidence type="ECO:0008006" key="3">
    <source>
        <dbReference type="Google" id="ProtNLM"/>
    </source>
</evidence>
<evidence type="ECO:0000313" key="2">
    <source>
        <dbReference type="Proteomes" id="UP000319516"/>
    </source>
</evidence>
<dbReference type="AlphaFoldDB" id="A0A542YNW5"/>
<dbReference type="RefSeq" id="WP_141784004.1">
    <property type="nucleotide sequence ID" value="NZ_BAAAIK010000003.1"/>
</dbReference>
<dbReference type="Proteomes" id="UP000319516">
    <property type="component" value="Unassembled WGS sequence"/>
</dbReference>
<name>A0A542YNW5_9MICO</name>
<organism evidence="1 2">
    <name type="scientific">Ornithinicoccus hortensis</name>
    <dbReference type="NCBI Taxonomy" id="82346"/>
    <lineage>
        <taxon>Bacteria</taxon>
        <taxon>Bacillati</taxon>
        <taxon>Actinomycetota</taxon>
        <taxon>Actinomycetes</taxon>
        <taxon>Micrococcales</taxon>
        <taxon>Intrasporangiaceae</taxon>
        <taxon>Ornithinicoccus</taxon>
    </lineage>
</organism>
<gene>
    <name evidence="1" type="ORF">FB467_0881</name>
</gene>
<dbReference type="OrthoDB" id="7051771at2"/>
<evidence type="ECO:0000313" key="1">
    <source>
        <dbReference type="EMBL" id="TQL49788.1"/>
    </source>
</evidence>
<accession>A0A542YNW5</accession>
<dbReference type="EMBL" id="VFOP01000001">
    <property type="protein sequence ID" value="TQL49788.1"/>
    <property type="molecule type" value="Genomic_DNA"/>
</dbReference>
<sequence>MVGVPLLEDVLRSAAHLQELVPEAVLVGGTAAAAHARHRLSFDHDHVLIDLAERYGAVLEAVEASEGWATSVRASSPPLTLLGSLDGVEAGLRQLRRSRPLEVEPWELAGGESVVVPTLPEMLRVKAYLVVQRNATRDYLDTAALRERLGPVDAVAVLSQIDDYYSDRSNTDGSVLTALVQRLADPAPRDPRVTTELPAYKGLDPRWHDWASVLDACHVLADGLLRAVEGELE</sequence>
<reference evidence="1 2" key="1">
    <citation type="submission" date="2019-06" db="EMBL/GenBank/DDBJ databases">
        <title>Sequencing the genomes of 1000 actinobacteria strains.</title>
        <authorList>
            <person name="Klenk H.-P."/>
        </authorList>
    </citation>
    <scope>NUCLEOTIDE SEQUENCE [LARGE SCALE GENOMIC DNA]</scope>
    <source>
        <strain evidence="1 2">DSM 12335</strain>
    </source>
</reference>
<proteinExistence type="predicted"/>
<comment type="caution">
    <text evidence="1">The sequence shown here is derived from an EMBL/GenBank/DDBJ whole genome shotgun (WGS) entry which is preliminary data.</text>
</comment>
<protein>
    <recommendedName>
        <fullName evidence="3">Nucleotidyltransferase AbiEii toxin of type IV toxin-antitoxin system</fullName>
    </recommendedName>
</protein>
<keyword evidence="2" id="KW-1185">Reference proteome</keyword>